<dbReference type="RefSeq" id="WP_092520624.1">
    <property type="nucleotide sequence ID" value="NZ_FNKO01000001.1"/>
</dbReference>
<dbReference type="InterPro" id="IPR052164">
    <property type="entry name" value="Anthracycline_SecMetBiosynth"/>
</dbReference>
<dbReference type="SUPFAM" id="SSF54593">
    <property type="entry name" value="Glyoxalase/Bleomycin resistance protein/Dihydroxybiphenyl dioxygenase"/>
    <property type="match status" value="2"/>
</dbReference>
<dbReference type="CDD" id="cd07247">
    <property type="entry name" value="SgaA_N_like"/>
    <property type="match status" value="1"/>
</dbReference>
<dbReference type="PANTHER" id="PTHR33993:SF14">
    <property type="entry name" value="GB|AAF24581.1"/>
    <property type="match status" value="1"/>
</dbReference>
<organism evidence="3 4">
    <name type="scientific">Actinopolyspora saharensis</name>
    <dbReference type="NCBI Taxonomy" id="995062"/>
    <lineage>
        <taxon>Bacteria</taxon>
        <taxon>Bacillati</taxon>
        <taxon>Actinomycetota</taxon>
        <taxon>Actinomycetes</taxon>
        <taxon>Actinopolysporales</taxon>
        <taxon>Actinopolysporaceae</taxon>
        <taxon>Actinopolyspora</taxon>
    </lineage>
</organism>
<evidence type="ECO:0000313" key="4">
    <source>
        <dbReference type="Proteomes" id="UP000199301"/>
    </source>
</evidence>
<dbReference type="InterPro" id="IPR029068">
    <property type="entry name" value="Glyas_Bleomycin-R_OHBP_Dase"/>
</dbReference>
<keyword evidence="4" id="KW-1185">Reference proteome</keyword>
<dbReference type="STRING" id="995062.SAMN04489718_0376"/>
<dbReference type="OrthoDB" id="9793039at2"/>
<dbReference type="EMBL" id="FNKO01000001">
    <property type="protein sequence ID" value="SDQ12964.1"/>
    <property type="molecule type" value="Genomic_DNA"/>
</dbReference>
<dbReference type="Proteomes" id="UP000199301">
    <property type="component" value="Unassembled WGS sequence"/>
</dbReference>
<gene>
    <name evidence="3" type="ORF">SAMN04489718_0376</name>
</gene>
<dbReference type="Pfam" id="PF18029">
    <property type="entry name" value="Glyoxalase_6"/>
    <property type="match status" value="1"/>
</dbReference>
<dbReference type="AlphaFoldDB" id="A0A1H0YCP0"/>
<accession>A0A1H0YCP0</accession>
<dbReference type="InterPro" id="IPR037523">
    <property type="entry name" value="VOC_core"/>
</dbReference>
<reference evidence="4" key="1">
    <citation type="submission" date="2016-10" db="EMBL/GenBank/DDBJ databases">
        <authorList>
            <person name="Varghese N."/>
            <person name="Submissions S."/>
        </authorList>
    </citation>
    <scope>NUCLEOTIDE SEQUENCE [LARGE SCALE GENOMIC DNA]</scope>
    <source>
        <strain evidence="4">DSM 45459</strain>
    </source>
</reference>
<evidence type="ECO:0000259" key="2">
    <source>
        <dbReference type="PROSITE" id="PS51819"/>
    </source>
</evidence>
<dbReference type="InterPro" id="IPR041581">
    <property type="entry name" value="Glyoxalase_6"/>
</dbReference>
<feature type="domain" description="VOC" evidence="2">
    <location>
        <begin position="19"/>
        <end position="132"/>
    </location>
</feature>
<sequence>MGVVPVDSAPPKWQLYAGTPCWIELVTSDLDSASEFYAELFGWEYEQRRDSEGGHHLVALHDGFPVAGLRAAETPETAKWRLFLATSDCRAACEQAEEKGATVTVPPGELGGVGTKAVLEGPSEAEFGLLEPESSWQFDVGLPGTLMWAELVTIKAQTADLFFQDLFGYTSSQFGTENQLDYSVWYLGDESVLARVSMLREHIDAETHPHWLLYLGVAAKIGTDEAVRRAVGSHARVRVDPYDSRLGRAAVLRDPTGARFALVDPSQAPADTGSAANYDPYED</sequence>
<name>A0A1H0YCP0_9ACTN</name>
<feature type="region of interest" description="Disordered" evidence="1">
    <location>
        <begin position="263"/>
        <end position="283"/>
    </location>
</feature>
<dbReference type="PROSITE" id="PS51819">
    <property type="entry name" value="VOC"/>
    <property type="match status" value="1"/>
</dbReference>
<protein>
    <recommendedName>
        <fullName evidence="2">VOC domain-containing protein</fullName>
    </recommendedName>
</protein>
<evidence type="ECO:0000256" key="1">
    <source>
        <dbReference type="SAM" id="MobiDB-lite"/>
    </source>
</evidence>
<proteinExistence type="predicted"/>
<evidence type="ECO:0000313" key="3">
    <source>
        <dbReference type="EMBL" id="SDQ12964.1"/>
    </source>
</evidence>
<dbReference type="Gene3D" id="3.10.180.10">
    <property type="entry name" value="2,3-Dihydroxybiphenyl 1,2-Dioxygenase, domain 1"/>
    <property type="match status" value="2"/>
</dbReference>
<dbReference type="PANTHER" id="PTHR33993">
    <property type="entry name" value="GLYOXALASE-RELATED"/>
    <property type="match status" value="1"/>
</dbReference>